<keyword evidence="3" id="KW-1185">Reference proteome</keyword>
<evidence type="ECO:0000313" key="2">
    <source>
        <dbReference type="EMBL" id="KAF4343517.1"/>
    </source>
</evidence>
<sequence>MSDSHFRIATEDDAPRLQELLEAAFRFKDAHIDWIGSPELAETFQIDISVILDRIIPEDSKFIVASDTPNGPIIGCVNVLRKAPDYGRLALLAVDPTLQRGGLGRKLVAYGEEYLTKDFGVSKIGLNALHTRKGLIRWYEKLGYVKTGEMTELKIERFTNETPIILAELDKTFA</sequence>
<dbReference type="InterPro" id="IPR000182">
    <property type="entry name" value="GNAT_dom"/>
</dbReference>
<organism evidence="2 3">
    <name type="scientific">Fusarium beomiforme</name>
    <dbReference type="NCBI Taxonomy" id="44412"/>
    <lineage>
        <taxon>Eukaryota</taxon>
        <taxon>Fungi</taxon>
        <taxon>Dikarya</taxon>
        <taxon>Ascomycota</taxon>
        <taxon>Pezizomycotina</taxon>
        <taxon>Sordariomycetes</taxon>
        <taxon>Hypocreomycetidae</taxon>
        <taxon>Hypocreales</taxon>
        <taxon>Nectriaceae</taxon>
        <taxon>Fusarium</taxon>
        <taxon>Fusarium burgessii species complex</taxon>
    </lineage>
</organism>
<gene>
    <name evidence="2" type="ORF">FBEOM_2543</name>
</gene>
<evidence type="ECO:0000313" key="3">
    <source>
        <dbReference type="Proteomes" id="UP000730481"/>
    </source>
</evidence>
<dbReference type="OrthoDB" id="5689at2759"/>
<dbReference type="PROSITE" id="PS51186">
    <property type="entry name" value="GNAT"/>
    <property type="match status" value="1"/>
</dbReference>
<dbReference type="InterPro" id="IPR050276">
    <property type="entry name" value="MshD_Acetyltransferase"/>
</dbReference>
<dbReference type="CDD" id="cd04301">
    <property type="entry name" value="NAT_SF"/>
    <property type="match status" value="1"/>
</dbReference>
<dbReference type="Pfam" id="PF00583">
    <property type="entry name" value="Acetyltransf_1"/>
    <property type="match status" value="1"/>
</dbReference>
<dbReference type="SUPFAM" id="SSF55729">
    <property type="entry name" value="Acyl-CoA N-acyltransferases (Nat)"/>
    <property type="match status" value="1"/>
</dbReference>
<dbReference type="Proteomes" id="UP000730481">
    <property type="component" value="Unassembled WGS sequence"/>
</dbReference>
<accession>A0A9P5ARW4</accession>
<reference evidence="2" key="1">
    <citation type="journal article" date="2017" name="Mycologia">
        <title>Fusarium algeriense, sp. nov., a novel toxigenic crown rot pathogen of durum wheat from Algeria is nested in the Fusarium burgessii species complex.</title>
        <authorList>
            <person name="Laraba I."/>
            <person name="Keddad A."/>
            <person name="Boureghda H."/>
            <person name="Abdallah N."/>
            <person name="Vaughan M.M."/>
            <person name="Proctor R.H."/>
            <person name="Busman M."/>
            <person name="O'Donnell K."/>
        </authorList>
    </citation>
    <scope>NUCLEOTIDE SEQUENCE</scope>
    <source>
        <strain evidence="2">NRRL 25174</strain>
    </source>
</reference>
<dbReference type="AlphaFoldDB" id="A0A9P5ARW4"/>
<protein>
    <submittedName>
        <fullName evidence="2">N-acetyltransferase GNAT family</fullName>
    </submittedName>
</protein>
<dbReference type="GO" id="GO:0016747">
    <property type="term" value="F:acyltransferase activity, transferring groups other than amino-acyl groups"/>
    <property type="evidence" value="ECO:0007669"/>
    <property type="project" value="InterPro"/>
</dbReference>
<name>A0A9P5ARW4_9HYPO</name>
<evidence type="ECO:0000259" key="1">
    <source>
        <dbReference type="PROSITE" id="PS51186"/>
    </source>
</evidence>
<comment type="caution">
    <text evidence="2">The sequence shown here is derived from an EMBL/GenBank/DDBJ whole genome shotgun (WGS) entry which is preliminary data.</text>
</comment>
<dbReference type="Gene3D" id="3.40.630.30">
    <property type="match status" value="1"/>
</dbReference>
<dbReference type="PANTHER" id="PTHR43617">
    <property type="entry name" value="L-AMINO ACID N-ACETYLTRANSFERASE"/>
    <property type="match status" value="1"/>
</dbReference>
<dbReference type="EMBL" id="PVQB02000089">
    <property type="protein sequence ID" value="KAF4343517.1"/>
    <property type="molecule type" value="Genomic_DNA"/>
</dbReference>
<dbReference type="InterPro" id="IPR016181">
    <property type="entry name" value="Acyl_CoA_acyltransferase"/>
</dbReference>
<feature type="domain" description="N-acetyltransferase" evidence="1">
    <location>
        <begin position="4"/>
        <end position="161"/>
    </location>
</feature>
<reference evidence="2" key="2">
    <citation type="submission" date="2020-02" db="EMBL/GenBank/DDBJ databases">
        <title>Identification and distribution of gene clusters putatively required for synthesis of sphingolipid metabolism inhibitors in phylogenetically diverse species of the filamentous fungus Fusarium.</title>
        <authorList>
            <person name="Kim H.-S."/>
            <person name="Busman M."/>
            <person name="Brown D.W."/>
            <person name="Divon H."/>
            <person name="Uhlig S."/>
            <person name="Proctor R.H."/>
        </authorList>
    </citation>
    <scope>NUCLEOTIDE SEQUENCE</scope>
    <source>
        <strain evidence="2">NRRL 25174</strain>
    </source>
</reference>
<proteinExistence type="predicted"/>
<dbReference type="PANTHER" id="PTHR43617:SF9">
    <property type="entry name" value="GNAT FAMILY ACETYLTRANSFERASE"/>
    <property type="match status" value="1"/>
</dbReference>